<name>A0A3M7HUF6_HORWE</name>
<gene>
    <name evidence="3" type="ORF">D0862_01053</name>
</gene>
<feature type="region of interest" description="Disordered" evidence="2">
    <location>
        <begin position="51"/>
        <end position="73"/>
    </location>
</feature>
<organism evidence="3 4">
    <name type="scientific">Hortaea werneckii</name>
    <name type="common">Black yeast</name>
    <name type="synonym">Cladosporium werneckii</name>
    <dbReference type="NCBI Taxonomy" id="91943"/>
    <lineage>
        <taxon>Eukaryota</taxon>
        <taxon>Fungi</taxon>
        <taxon>Dikarya</taxon>
        <taxon>Ascomycota</taxon>
        <taxon>Pezizomycotina</taxon>
        <taxon>Dothideomycetes</taxon>
        <taxon>Dothideomycetidae</taxon>
        <taxon>Mycosphaerellales</taxon>
        <taxon>Teratosphaeriaceae</taxon>
        <taxon>Hortaea</taxon>
    </lineage>
</organism>
<evidence type="ECO:0000313" key="4">
    <source>
        <dbReference type="Proteomes" id="UP000281468"/>
    </source>
</evidence>
<evidence type="ECO:0000256" key="2">
    <source>
        <dbReference type="SAM" id="MobiDB-lite"/>
    </source>
</evidence>
<dbReference type="EMBL" id="QWIQ01000015">
    <property type="protein sequence ID" value="RMZ16951.1"/>
    <property type="molecule type" value="Genomic_DNA"/>
</dbReference>
<dbReference type="AlphaFoldDB" id="A0A3M7HUF6"/>
<evidence type="ECO:0000313" key="3">
    <source>
        <dbReference type="EMBL" id="RMZ16951.1"/>
    </source>
</evidence>
<evidence type="ECO:0000256" key="1">
    <source>
        <dbReference type="SAM" id="Coils"/>
    </source>
</evidence>
<accession>A0A3M7HUF6</accession>
<proteinExistence type="predicted"/>
<protein>
    <submittedName>
        <fullName evidence="3">Uncharacterized protein</fullName>
    </submittedName>
</protein>
<dbReference type="Proteomes" id="UP000281468">
    <property type="component" value="Unassembled WGS sequence"/>
</dbReference>
<feature type="coiled-coil region" evidence="1">
    <location>
        <begin position="185"/>
        <end position="212"/>
    </location>
</feature>
<reference evidence="3 4" key="1">
    <citation type="journal article" date="2018" name="BMC Genomics">
        <title>Genomic evidence for intraspecific hybridization in a clonal and extremely halotolerant yeast.</title>
        <authorList>
            <person name="Gostincar C."/>
            <person name="Stajich J.E."/>
            <person name="Zupancic J."/>
            <person name="Zalar P."/>
            <person name="Gunde-Cimerman N."/>
        </authorList>
    </citation>
    <scope>NUCLEOTIDE SEQUENCE [LARGE SCALE GENOMIC DNA]</scope>
    <source>
        <strain evidence="3 4">EXF-171</strain>
    </source>
</reference>
<keyword evidence="1" id="KW-0175">Coiled coil</keyword>
<sequence length="654" mass="71429">MERSGDGTVTGRPLTDLELENAITSLESSTAAIEKHCRLLESQKVALQELKSRHSPSTATDQAQSQRQKKSAREKAQLEFEVNELADGLQSELKTAAKQAETSVGSLPNVMERILEKDDRVLDGLQKLIPRITPSSASSSNSEIEVDELCRKLSYLTMQEIRGRIDSAYRSATASTNGSQANGHSAETENKVLDLQAELDELTGEIEGLATMAVDGKYRHPILRELKSSQSDAEAESSRWNDYVLGTLQYLTTRAQTLDDHAAHLHSHQDAINTVARTLEGVAKVEETARERQRIQKRDSISLPSTPIARGLKPLRLVQANFAEPQDAISHLLRQLDVRSAPDLNDTEKLSRTLGEALKERESSLRELEGDTELGFATQLAETLAKADASVSELLGAVYKHSPFGSVNLVDGNIEDGLGRLEGRTQELGEEMRRIDIDQSTGITTRLPRPLLLRPLELVPLAHDASAGILDQTRRMVRTPSIPQTLAQQLRDIARAPDALVADDRVRDIAPGGLVAADLALGVAVAAIARAPGRGLVDGLEGAVRLVEGLAVRVVQLVLVQQLLALVVLEVLEEDAVFVLVLPFLLLRIPLPGLQLRRHVGGDLYGPVSALEWRGESDGSRQDERQDGEDHLAKVLHVGSYLKVLDLVRSVVGW</sequence>
<feature type="compositionally biased region" description="Polar residues" evidence="2">
    <location>
        <begin position="55"/>
        <end position="66"/>
    </location>
</feature>
<comment type="caution">
    <text evidence="3">The sequence shown here is derived from an EMBL/GenBank/DDBJ whole genome shotgun (WGS) entry which is preliminary data.</text>
</comment>